<reference evidence="1 2" key="1">
    <citation type="submission" date="2021-01" db="EMBL/GenBank/DDBJ databases">
        <title>Genomic Encyclopedia of Type Strains, Phase IV (KMG-IV): sequencing the most valuable type-strain genomes for metagenomic binning, comparative biology and taxonomic classification.</title>
        <authorList>
            <person name="Goeker M."/>
        </authorList>
    </citation>
    <scope>NUCLEOTIDE SEQUENCE [LARGE SCALE GENOMIC DNA]</scope>
    <source>
        <strain evidence="1 2">DSM 24834</strain>
    </source>
</reference>
<gene>
    <name evidence="1" type="ORF">JOC86_000310</name>
</gene>
<sequence>MKINLVTILLVLLLLFPLLISLLIGTPDQTRSIVKAIGTTLGIDN</sequence>
<evidence type="ECO:0000313" key="1">
    <source>
        <dbReference type="EMBL" id="MBM7583773.1"/>
    </source>
</evidence>
<proteinExistence type="predicted"/>
<keyword evidence="2" id="KW-1185">Reference proteome</keyword>
<evidence type="ECO:0000313" key="2">
    <source>
        <dbReference type="Proteomes" id="UP001646157"/>
    </source>
</evidence>
<protein>
    <submittedName>
        <fullName evidence="1">Uncharacterized protein</fullName>
    </submittedName>
</protein>
<dbReference type="Proteomes" id="UP001646157">
    <property type="component" value="Unassembled WGS sequence"/>
</dbReference>
<name>A0ABS2N7E2_9BACI</name>
<accession>A0ABS2N7E2</accession>
<dbReference type="EMBL" id="JAFBDZ010000001">
    <property type="protein sequence ID" value="MBM7583773.1"/>
    <property type="molecule type" value="Genomic_DNA"/>
</dbReference>
<dbReference type="RefSeq" id="WP_205168008.1">
    <property type="nucleotide sequence ID" value="NZ_JAFBDZ010000001.1"/>
</dbReference>
<comment type="caution">
    <text evidence="1">The sequence shown here is derived from an EMBL/GenBank/DDBJ whole genome shotgun (WGS) entry which is preliminary data.</text>
</comment>
<organism evidence="1 2">
    <name type="scientific">Rossellomorea pakistanensis</name>
    <dbReference type="NCBI Taxonomy" id="992288"/>
    <lineage>
        <taxon>Bacteria</taxon>
        <taxon>Bacillati</taxon>
        <taxon>Bacillota</taxon>
        <taxon>Bacilli</taxon>
        <taxon>Bacillales</taxon>
        <taxon>Bacillaceae</taxon>
        <taxon>Rossellomorea</taxon>
    </lineage>
</organism>